<dbReference type="InterPro" id="IPR032710">
    <property type="entry name" value="NTF2-like_dom_sf"/>
</dbReference>
<dbReference type="Proteomes" id="UP000065261">
    <property type="component" value="Chromosome I"/>
</dbReference>
<evidence type="ECO:0000259" key="1">
    <source>
        <dbReference type="Pfam" id="PF13577"/>
    </source>
</evidence>
<dbReference type="OrthoDB" id="4571298at2"/>
<dbReference type="KEGG" id="ptn:PTRA_a2319"/>
<organism evidence="2">
    <name type="scientific">Pseudoalteromonas translucida KMM 520</name>
    <dbReference type="NCBI Taxonomy" id="1315283"/>
    <lineage>
        <taxon>Bacteria</taxon>
        <taxon>Pseudomonadati</taxon>
        <taxon>Pseudomonadota</taxon>
        <taxon>Gammaproteobacteria</taxon>
        <taxon>Alteromonadales</taxon>
        <taxon>Pseudoalteromonadaceae</taxon>
        <taxon>Pseudoalteromonas</taxon>
    </lineage>
</organism>
<protein>
    <recommendedName>
        <fullName evidence="1">SnoaL-like domain-containing protein</fullName>
    </recommendedName>
</protein>
<dbReference type="SUPFAM" id="SSF54427">
    <property type="entry name" value="NTF2-like"/>
    <property type="match status" value="1"/>
</dbReference>
<dbReference type="InterPro" id="IPR037401">
    <property type="entry name" value="SnoaL-like"/>
</dbReference>
<proteinExistence type="predicted"/>
<name>A0A0U2VFW6_9GAMM</name>
<dbReference type="EMBL" id="CP011034">
    <property type="protein sequence ID" value="ALS33424.1"/>
    <property type="molecule type" value="Genomic_DNA"/>
</dbReference>
<dbReference type="Gene3D" id="3.10.450.50">
    <property type="match status" value="1"/>
</dbReference>
<reference evidence="2 3" key="1">
    <citation type="submission" date="2015-03" db="EMBL/GenBank/DDBJ databases">
        <authorList>
            <person name="Murphy D."/>
        </authorList>
    </citation>
    <scope>NUCLEOTIDE SEQUENCE [LARGE SCALE GENOMIC DNA]</scope>
    <source>
        <strain evidence="2 3">KMM 520</strain>
    </source>
</reference>
<evidence type="ECO:0000313" key="3">
    <source>
        <dbReference type="Proteomes" id="UP000065261"/>
    </source>
</evidence>
<feature type="domain" description="SnoaL-like" evidence="1">
    <location>
        <begin position="12"/>
        <end position="137"/>
    </location>
</feature>
<dbReference type="Pfam" id="PF13577">
    <property type="entry name" value="SnoaL_4"/>
    <property type="match status" value="1"/>
</dbReference>
<sequence length="166" mass="19231">MKYIKTTEQRLQQLEDKQSILELKYRYLNACDEKQPEVVTNCFISGEVDINFGHIGQFNRREDFVAVFKDLGCHDHIVDMHHAQNPVFLEVTDNTAKTKINLRFQSINTKDKLHVQLGGYYFDEFEKQSDGQWLISKSAFIINSVSMSDFSGEYSKVVYSGNCMPN</sequence>
<dbReference type="PATRIC" id="fig|1315283.4.peg.2016"/>
<dbReference type="RefSeq" id="WP_058373674.1">
    <property type="nucleotide sequence ID" value="NZ_CP011034.1"/>
</dbReference>
<evidence type="ECO:0000313" key="2">
    <source>
        <dbReference type="EMBL" id="ALS33424.1"/>
    </source>
</evidence>
<gene>
    <name evidence="2" type="ORF">PTRA_a2319</name>
</gene>
<accession>A0A0U2VFW6</accession>
<dbReference type="AlphaFoldDB" id="A0A0U2VFW6"/>